<dbReference type="EMBL" id="PYGA01000011">
    <property type="protein sequence ID" value="PSK96499.1"/>
    <property type="molecule type" value="Genomic_DNA"/>
</dbReference>
<reference evidence="3 4" key="1">
    <citation type="submission" date="2018-03" db="EMBL/GenBank/DDBJ databases">
        <title>Genomic Encyclopedia of Archaeal and Bacterial Type Strains, Phase II (KMG-II): from individual species to whole genera.</title>
        <authorList>
            <person name="Goeker M."/>
        </authorList>
    </citation>
    <scope>NUCLEOTIDE SEQUENCE [LARGE SCALE GENOMIC DNA]</scope>
    <source>
        <strain evidence="3 4">DSM 45312</strain>
    </source>
</reference>
<dbReference type="InterPro" id="IPR037523">
    <property type="entry name" value="VOC_core"/>
</dbReference>
<dbReference type="RefSeq" id="WP_106583886.1">
    <property type="nucleotide sequence ID" value="NZ_PYGA01000011.1"/>
</dbReference>
<dbReference type="InterPro" id="IPR018146">
    <property type="entry name" value="Glyoxalase_1_CS"/>
</dbReference>
<feature type="domain" description="VOC" evidence="2">
    <location>
        <begin position="6"/>
        <end position="128"/>
    </location>
</feature>
<organism evidence="3 4">
    <name type="scientific">Murinocardiopsis flavida</name>
    <dbReference type="NCBI Taxonomy" id="645275"/>
    <lineage>
        <taxon>Bacteria</taxon>
        <taxon>Bacillati</taxon>
        <taxon>Actinomycetota</taxon>
        <taxon>Actinomycetes</taxon>
        <taxon>Streptosporangiales</taxon>
        <taxon>Nocardiopsidaceae</taxon>
        <taxon>Murinocardiopsis</taxon>
    </lineage>
</organism>
<dbReference type="AlphaFoldDB" id="A0A2P8DH49"/>
<evidence type="ECO:0000313" key="3">
    <source>
        <dbReference type="EMBL" id="PSK96499.1"/>
    </source>
</evidence>
<accession>A0A2P8DH49</accession>
<dbReference type="InterPro" id="IPR029068">
    <property type="entry name" value="Glyas_Bleomycin-R_OHBP_Dase"/>
</dbReference>
<dbReference type="PANTHER" id="PTHR36110">
    <property type="entry name" value="RING-CLEAVING DIOXYGENASE MHQE-RELATED"/>
    <property type="match status" value="1"/>
</dbReference>
<dbReference type="CDD" id="cd06587">
    <property type="entry name" value="VOC"/>
    <property type="match status" value="1"/>
</dbReference>
<keyword evidence="4" id="KW-1185">Reference proteome</keyword>
<keyword evidence="3" id="KW-0223">Dioxygenase</keyword>
<dbReference type="Pfam" id="PF00903">
    <property type="entry name" value="Glyoxalase"/>
    <property type="match status" value="1"/>
</dbReference>
<evidence type="ECO:0000313" key="4">
    <source>
        <dbReference type="Proteomes" id="UP000240542"/>
    </source>
</evidence>
<dbReference type="Gene3D" id="3.10.180.10">
    <property type="entry name" value="2,3-Dihydroxybiphenyl 1,2-Dioxygenase, domain 1"/>
    <property type="match status" value="1"/>
</dbReference>
<dbReference type="GO" id="GO:0046872">
    <property type="term" value="F:metal ion binding"/>
    <property type="evidence" value="ECO:0007669"/>
    <property type="project" value="UniProtKB-KW"/>
</dbReference>
<proteinExistence type="predicted"/>
<protein>
    <submittedName>
        <fullName evidence="3">Catechol 2,3-dioxygenase-like lactoylglutathione lyase family enzyme</fullName>
    </submittedName>
</protein>
<keyword evidence="3" id="KW-0560">Oxidoreductase</keyword>
<dbReference type="GO" id="GO:0004462">
    <property type="term" value="F:lactoylglutathione lyase activity"/>
    <property type="evidence" value="ECO:0007669"/>
    <property type="project" value="InterPro"/>
</dbReference>
<dbReference type="GO" id="GO:0051213">
    <property type="term" value="F:dioxygenase activity"/>
    <property type="evidence" value="ECO:0007669"/>
    <property type="project" value="UniProtKB-KW"/>
</dbReference>
<dbReference type="InterPro" id="IPR004360">
    <property type="entry name" value="Glyas_Fos-R_dOase_dom"/>
</dbReference>
<evidence type="ECO:0000259" key="2">
    <source>
        <dbReference type="PROSITE" id="PS51819"/>
    </source>
</evidence>
<sequence length="136" mass="15306">MPGLTGLAHITLSVRDRDTSVDFYRTVLGFREVSHRDDSRWRRTTCVHPCGVVLCFTQHTDHFNALFDHRHAGVDHVAFEVGGLGELETWEERLTDLDIDHSPIVHADSGSVLSFFDPDGFQLELFSAPEPDTGED</sequence>
<dbReference type="OrthoDB" id="115162at2"/>
<gene>
    <name evidence="3" type="ORF">CLV63_11194</name>
</gene>
<dbReference type="PROSITE" id="PS51819">
    <property type="entry name" value="VOC"/>
    <property type="match status" value="1"/>
</dbReference>
<dbReference type="Proteomes" id="UP000240542">
    <property type="component" value="Unassembled WGS sequence"/>
</dbReference>
<dbReference type="PANTHER" id="PTHR36110:SF4">
    <property type="entry name" value="RING-CLEAVING DIOXYGENASE MHQA-RELATED"/>
    <property type="match status" value="1"/>
</dbReference>
<dbReference type="InterPro" id="IPR052537">
    <property type="entry name" value="Extradiol_RC_dioxygenase"/>
</dbReference>
<dbReference type="SUPFAM" id="SSF54593">
    <property type="entry name" value="Glyoxalase/Bleomycin resistance protein/Dihydroxybiphenyl dioxygenase"/>
    <property type="match status" value="1"/>
</dbReference>
<keyword evidence="3" id="KW-0456">Lyase</keyword>
<dbReference type="PROSITE" id="PS00934">
    <property type="entry name" value="GLYOXALASE_I_1"/>
    <property type="match status" value="1"/>
</dbReference>
<comment type="caution">
    <text evidence="3">The sequence shown here is derived from an EMBL/GenBank/DDBJ whole genome shotgun (WGS) entry which is preliminary data.</text>
</comment>
<keyword evidence="1" id="KW-0479">Metal-binding</keyword>
<name>A0A2P8DH49_9ACTN</name>
<evidence type="ECO:0000256" key="1">
    <source>
        <dbReference type="ARBA" id="ARBA00022723"/>
    </source>
</evidence>